<reference evidence="6" key="1">
    <citation type="submission" date="2016-05" db="EMBL/GenBank/DDBJ databases">
        <authorList>
            <person name="Baek K."/>
            <person name="Yang S.-J."/>
        </authorList>
    </citation>
    <scope>NUCLEOTIDE SEQUENCE [LARGE SCALE GENOMIC DNA]</scope>
    <source>
        <strain evidence="6">ST58-10</strain>
    </source>
</reference>
<protein>
    <submittedName>
        <fullName evidence="5">LacI family transcriptional regulator</fullName>
    </submittedName>
</protein>
<evidence type="ECO:0000256" key="3">
    <source>
        <dbReference type="ARBA" id="ARBA00023163"/>
    </source>
</evidence>
<dbReference type="GO" id="GO:0000976">
    <property type="term" value="F:transcription cis-regulatory region binding"/>
    <property type="evidence" value="ECO:0007669"/>
    <property type="project" value="TreeGrafter"/>
</dbReference>
<dbReference type="InterPro" id="IPR025997">
    <property type="entry name" value="SBP_2_dom"/>
</dbReference>
<keyword evidence="6" id="KW-1185">Reference proteome</keyword>
<dbReference type="Gene3D" id="1.10.260.40">
    <property type="entry name" value="lambda repressor-like DNA-binding domains"/>
    <property type="match status" value="1"/>
</dbReference>
<dbReference type="RefSeq" id="WP_067383765.1">
    <property type="nucleotide sequence ID" value="NZ_CP015839.1"/>
</dbReference>
<dbReference type="EMBL" id="CP015839">
    <property type="protein sequence ID" value="ANG63550.1"/>
    <property type="molecule type" value="Genomic_DNA"/>
</dbReference>
<evidence type="ECO:0000313" key="5">
    <source>
        <dbReference type="EMBL" id="ANG63550.1"/>
    </source>
</evidence>
<dbReference type="PANTHER" id="PTHR30146">
    <property type="entry name" value="LACI-RELATED TRANSCRIPTIONAL REPRESSOR"/>
    <property type="match status" value="1"/>
</dbReference>
<evidence type="ECO:0000256" key="1">
    <source>
        <dbReference type="ARBA" id="ARBA00023015"/>
    </source>
</evidence>
<keyword evidence="3" id="KW-0804">Transcription</keyword>
<dbReference type="PANTHER" id="PTHR30146:SF152">
    <property type="entry name" value="TRANSCRIPTIONAL REGULATORY PROTEIN"/>
    <property type="match status" value="1"/>
</dbReference>
<sequence>MKPAFALKQIAAQAGVSLATVDRVINQRPGVRLQTTQRVQQALQELEQQAGLLGFRGRSFYIDVIIQAPERFTSAVQQAIHRALPLLQPLRIRPRFHLHEDLDVQPLVSMIQGCARRGSQGLILKGPDEPAVNQAVQQLTEADIPVVTLVSDLPHSGRCAYIGMDDRAAGRTAAHLMQQWLQDQHSTIAVNVSNQRFRGEEEREMGFRQLLREQAPNMRIADIVGGLGIHGTTYARTRQCLQQDASISAVYSAGGANRAIIDAFAAEQRDIRLFIGHDLDRDNRALLLERRIDAIIDHDLAQDAHRAFVYLLQQHGVVPVGSRETHSRINIVTAYNL</sequence>
<reference evidence="5 6" key="2">
    <citation type="journal article" date="2018" name="Int. J. Syst. Evol. Microbiol.">
        <title>Marinobacterium aestuarii sp. nov., a benzene-degrading marine bacterium isolated from estuary sediment.</title>
        <authorList>
            <person name="Bae S.S."/>
            <person name="Jung J."/>
            <person name="Chung D."/>
            <person name="Baek K."/>
        </authorList>
    </citation>
    <scope>NUCLEOTIDE SEQUENCE [LARGE SCALE GENOMIC DNA]</scope>
    <source>
        <strain evidence="5 6">ST58-10</strain>
    </source>
</reference>
<evidence type="ECO:0000313" key="6">
    <source>
        <dbReference type="Proteomes" id="UP000078070"/>
    </source>
</evidence>
<evidence type="ECO:0000256" key="2">
    <source>
        <dbReference type="ARBA" id="ARBA00023125"/>
    </source>
</evidence>
<dbReference type="Pfam" id="PF00356">
    <property type="entry name" value="LacI"/>
    <property type="match status" value="1"/>
</dbReference>
<dbReference type="InterPro" id="IPR028082">
    <property type="entry name" value="Peripla_BP_I"/>
</dbReference>
<dbReference type="OrthoDB" id="5756154at2"/>
<feature type="domain" description="HTH lacI-type" evidence="4">
    <location>
        <begin position="7"/>
        <end position="46"/>
    </location>
</feature>
<gene>
    <name evidence="5" type="ORF">A8C75_14420</name>
</gene>
<organism evidence="5 6">
    <name type="scientific">Marinobacterium aestuarii</name>
    <dbReference type="NCBI Taxonomy" id="1821621"/>
    <lineage>
        <taxon>Bacteria</taxon>
        <taxon>Pseudomonadati</taxon>
        <taxon>Pseudomonadota</taxon>
        <taxon>Gammaproteobacteria</taxon>
        <taxon>Oceanospirillales</taxon>
        <taxon>Oceanospirillaceae</taxon>
        <taxon>Marinobacterium</taxon>
    </lineage>
</organism>
<dbReference type="GO" id="GO:0003700">
    <property type="term" value="F:DNA-binding transcription factor activity"/>
    <property type="evidence" value="ECO:0007669"/>
    <property type="project" value="TreeGrafter"/>
</dbReference>
<accession>A0A1A9F0M9</accession>
<dbReference type="CDD" id="cd01392">
    <property type="entry name" value="HTH_LacI"/>
    <property type="match status" value="1"/>
</dbReference>
<dbReference type="Gene3D" id="3.40.50.2300">
    <property type="match status" value="2"/>
</dbReference>
<dbReference type="SUPFAM" id="SSF47413">
    <property type="entry name" value="lambda repressor-like DNA-binding domains"/>
    <property type="match status" value="1"/>
</dbReference>
<dbReference type="KEGG" id="mars:A8C75_14420"/>
<keyword evidence="2" id="KW-0238">DNA-binding</keyword>
<evidence type="ECO:0000259" key="4">
    <source>
        <dbReference type="PROSITE" id="PS50932"/>
    </source>
</evidence>
<dbReference type="InterPro" id="IPR010982">
    <property type="entry name" value="Lambda_DNA-bd_dom_sf"/>
</dbReference>
<dbReference type="Pfam" id="PF13407">
    <property type="entry name" value="Peripla_BP_4"/>
    <property type="match status" value="1"/>
</dbReference>
<keyword evidence="1" id="KW-0805">Transcription regulation</keyword>
<dbReference type="CDD" id="cd06307">
    <property type="entry name" value="PBP1_sugar_binding"/>
    <property type="match status" value="1"/>
</dbReference>
<dbReference type="STRING" id="1821621.A8C75_14420"/>
<dbReference type="InterPro" id="IPR000843">
    <property type="entry name" value="HTH_LacI"/>
</dbReference>
<dbReference type="PROSITE" id="PS50932">
    <property type="entry name" value="HTH_LACI_2"/>
    <property type="match status" value="1"/>
</dbReference>
<dbReference type="AlphaFoldDB" id="A0A1A9F0M9"/>
<dbReference type="Proteomes" id="UP000078070">
    <property type="component" value="Chromosome"/>
</dbReference>
<proteinExistence type="predicted"/>
<dbReference type="SMART" id="SM00354">
    <property type="entry name" value="HTH_LACI"/>
    <property type="match status" value="1"/>
</dbReference>
<name>A0A1A9F0M9_9GAMM</name>
<dbReference type="GO" id="GO:0055085">
    <property type="term" value="P:transmembrane transport"/>
    <property type="evidence" value="ECO:0007669"/>
    <property type="project" value="UniProtKB-ARBA"/>
</dbReference>
<dbReference type="SUPFAM" id="SSF53822">
    <property type="entry name" value="Periplasmic binding protein-like I"/>
    <property type="match status" value="1"/>
</dbReference>